<dbReference type="Gene3D" id="3.10.180.10">
    <property type="entry name" value="2,3-Dihydroxybiphenyl 1,2-Dioxygenase, domain 1"/>
    <property type="match status" value="1"/>
</dbReference>
<dbReference type="CDD" id="cd08357">
    <property type="entry name" value="VOC_like"/>
    <property type="match status" value="1"/>
</dbReference>
<dbReference type="PANTHER" id="PTHR39434:SF1">
    <property type="entry name" value="VOC DOMAIN-CONTAINING PROTEIN"/>
    <property type="match status" value="1"/>
</dbReference>
<evidence type="ECO:0000313" key="3">
    <source>
        <dbReference type="EMBL" id="XBH15092.1"/>
    </source>
</evidence>
<gene>
    <name evidence="2" type="ORF">P4G45_07755</name>
    <name evidence="3" type="ORF">P8936_07990</name>
</gene>
<dbReference type="AlphaFoldDB" id="A0AAU7D1S9"/>
<accession>A0AAU7D1S9</accession>
<dbReference type="InterPro" id="IPR004360">
    <property type="entry name" value="Glyas_Fos-R_dOase_dom"/>
</dbReference>
<dbReference type="Pfam" id="PF00903">
    <property type="entry name" value="Glyoxalase"/>
    <property type="match status" value="1"/>
</dbReference>
<sequence length="140" mass="15798">MPLTPFHIAFPVDDLDAARLFYGTTLGCAEGRSLTQWIDFDLFGHQIVAHLKPESSNRNRHSNPVDGHEVPIPHFGVVLSMDQWQALADRLRNAGIRFIIEPYIRFKGEVGEQATMFFLDPAGNALEFKAFADLKQLFAK</sequence>
<name>A0AAU7D1S9_9BACT</name>
<dbReference type="PROSITE" id="PS51819">
    <property type="entry name" value="VOC"/>
    <property type="match status" value="1"/>
</dbReference>
<reference evidence="2" key="1">
    <citation type="submission" date="2023-03" db="EMBL/GenBank/DDBJ databases">
        <title>Edaphobacter sp.</title>
        <authorList>
            <person name="Huber K.J."/>
            <person name="Papendorf J."/>
            <person name="Pilke C."/>
            <person name="Bunk B."/>
            <person name="Sproeer C."/>
            <person name="Pester M."/>
        </authorList>
    </citation>
    <scope>NUCLEOTIDE SEQUENCE</scope>
    <source>
        <strain evidence="2">DSM 109919</strain>
        <strain evidence="3">DSM 109920</strain>
    </source>
</reference>
<accession>A0AAU7DD52</accession>
<protein>
    <submittedName>
        <fullName evidence="2">VOC family protein</fullName>
    </submittedName>
</protein>
<dbReference type="InterPro" id="IPR029068">
    <property type="entry name" value="Glyas_Bleomycin-R_OHBP_Dase"/>
</dbReference>
<dbReference type="InterPro" id="IPR037523">
    <property type="entry name" value="VOC_core"/>
</dbReference>
<feature type="domain" description="VOC" evidence="1">
    <location>
        <begin position="4"/>
        <end position="131"/>
    </location>
</feature>
<evidence type="ECO:0000259" key="1">
    <source>
        <dbReference type="PROSITE" id="PS51819"/>
    </source>
</evidence>
<dbReference type="EMBL" id="CP121195">
    <property type="protein sequence ID" value="XBH15092.1"/>
    <property type="molecule type" value="Genomic_DNA"/>
</dbReference>
<dbReference type="RefSeq" id="WP_348269100.1">
    <property type="nucleotide sequence ID" value="NZ_CP121194.1"/>
</dbReference>
<organism evidence="2">
    <name type="scientific">Edaphobacter paludis</name>
    <dbReference type="NCBI Taxonomy" id="3035702"/>
    <lineage>
        <taxon>Bacteria</taxon>
        <taxon>Pseudomonadati</taxon>
        <taxon>Acidobacteriota</taxon>
        <taxon>Terriglobia</taxon>
        <taxon>Terriglobales</taxon>
        <taxon>Acidobacteriaceae</taxon>
        <taxon>Edaphobacter</taxon>
    </lineage>
</organism>
<dbReference type="KEGG" id="epl:P4G45_07755"/>
<proteinExistence type="predicted"/>
<dbReference type="EMBL" id="CP121194">
    <property type="protein sequence ID" value="XBH11609.1"/>
    <property type="molecule type" value="Genomic_DNA"/>
</dbReference>
<evidence type="ECO:0000313" key="2">
    <source>
        <dbReference type="EMBL" id="XBH11609.1"/>
    </source>
</evidence>
<dbReference type="PANTHER" id="PTHR39434">
    <property type="match status" value="1"/>
</dbReference>
<dbReference type="SUPFAM" id="SSF54593">
    <property type="entry name" value="Glyoxalase/Bleomycin resistance protein/Dihydroxybiphenyl dioxygenase"/>
    <property type="match status" value="1"/>
</dbReference>